<feature type="transmembrane region" description="Helical" evidence="1">
    <location>
        <begin position="98"/>
        <end position="121"/>
    </location>
</feature>
<reference evidence="2 3" key="1">
    <citation type="journal article" date="2009" name="PLoS Genet.">
        <title>Localized plasticity in the streamlined genomes of vinyl chloride respiring Dehalococcoides.</title>
        <authorList>
            <person name="McMurdie P.J."/>
            <person name="Behrens S.F."/>
            <person name="Muller J.A."/>
            <person name="Goke J."/>
            <person name="Ritalahti K.M."/>
            <person name="Wagner R."/>
            <person name="Goltsman E."/>
            <person name="Lapidus A."/>
            <person name="Holmes S."/>
            <person name="Loffler F.E."/>
            <person name="Spormann A.M."/>
        </authorList>
    </citation>
    <scope>NUCLEOTIDE SEQUENCE [LARGE SCALE GENOMIC DNA]</scope>
    <source>
        <strain evidence="2 3">VS</strain>
    </source>
</reference>
<evidence type="ECO:0000256" key="1">
    <source>
        <dbReference type="SAM" id="Phobius"/>
    </source>
</evidence>
<dbReference type="Proteomes" id="UP000002506">
    <property type="component" value="Chromosome"/>
</dbReference>
<organism evidence="2 3">
    <name type="scientific">Dehalococcoides mccartyi (strain VS)</name>
    <dbReference type="NCBI Taxonomy" id="311424"/>
    <lineage>
        <taxon>Bacteria</taxon>
        <taxon>Bacillati</taxon>
        <taxon>Chloroflexota</taxon>
        <taxon>Dehalococcoidia</taxon>
        <taxon>Dehalococcoidales</taxon>
        <taxon>Dehalococcoidaceae</taxon>
        <taxon>Dehalococcoides</taxon>
    </lineage>
</organism>
<dbReference type="RefSeq" id="WP_012881408.1">
    <property type="nucleotide sequence ID" value="NC_013552.1"/>
</dbReference>
<sequence>MACPLPEELKRKLNNGLLLMRTGMWVTIFLSLLHGFILLEYQAFQIALIVALGAGFIMWLGIMLTMRMPMAGGVLGLCFSLPLAVLIGYYLFQGVLVAPLAGLLFGSIFYQGGCLVVIGSYESYLRRNI</sequence>
<feature type="transmembrane region" description="Helical" evidence="1">
    <location>
        <begin position="74"/>
        <end position="92"/>
    </location>
</feature>
<feature type="transmembrane region" description="Helical" evidence="1">
    <location>
        <begin position="43"/>
        <end position="62"/>
    </location>
</feature>
<name>D2BK19_DEHMV</name>
<evidence type="ECO:0000313" key="3">
    <source>
        <dbReference type="Proteomes" id="UP000002506"/>
    </source>
</evidence>
<keyword evidence="1" id="KW-0812">Transmembrane</keyword>
<dbReference type="AlphaFoldDB" id="D2BK19"/>
<proteinExistence type="predicted"/>
<gene>
    <name evidence="2" type="ordered locus">DhcVS_57</name>
</gene>
<feature type="transmembrane region" description="Helical" evidence="1">
    <location>
        <begin position="18"/>
        <end position="37"/>
    </location>
</feature>
<keyword evidence="1" id="KW-1133">Transmembrane helix</keyword>
<accession>D2BK19</accession>
<protein>
    <submittedName>
        <fullName evidence="2">Uncharacterized protein</fullName>
    </submittedName>
</protein>
<dbReference type="HOGENOM" id="CLU_1945208_0_0_0"/>
<evidence type="ECO:0000313" key="2">
    <source>
        <dbReference type="EMBL" id="ACZ61231.1"/>
    </source>
</evidence>
<keyword evidence="1" id="KW-0472">Membrane</keyword>
<dbReference type="KEGG" id="dev:DhcVS_57"/>
<dbReference type="EMBL" id="CP001827">
    <property type="protein sequence ID" value="ACZ61231.1"/>
    <property type="molecule type" value="Genomic_DNA"/>
</dbReference>